<dbReference type="RefSeq" id="WP_062389070.1">
    <property type="nucleotide sequence ID" value="NZ_CP014750.1"/>
</dbReference>
<sequence>MSELTPGKVLADVYKVIQDHPEAGRLAIELRFYPVIKSEWVLLNDIEDKARDIDKVLAKQNLIKGKEAYVSMAIHGFEAVKKKLEKLRESVEEGKVRKLGLENVQGEAKGKVHPTVSNYTLTLVVDVDIEAVHKLKVVEDVDKVFEKAKEGWLALKPVFEELGVLPRYVFFTGGGLQLWFVAPKLEDIAVIDRASGIVPNVLNALLPEGFVVDNIFDRARIVRAPLTVNHKYKAPNGARVGVKGRLIEFNDVRVSLSEVLDKLEVYAKERGIQLGGQEKVRGGRGFVNVRYVVKKEELETLALNLADELIPWFKKVKERGGSWHHLVNAIGAYVVRNTNLSLEDLIGKDNPDGTHVVGLWEIVFQRLVEKSAEDPGDWVNRRNTIKDVYEKHIAGKPLGTRAYLKKYLPVSDEEVVEILMAVRRALLPFLKEVKKVDSSGFGVAPYKKTAPRSWDEVDEDRKRATGRWYVWKLAFNTAEYLFTDELPKAGTFYIDVWMKEGKREWMKRFFNEALFRSFIEDGLGYKYGAPVEREELFERLVEVFNITDEEVRGIYIDAALSLLSPVGMRTPPCIEEFIMEFAANGSLSEDKVRHLARWIKLYAKPLKHSTTTTKLVGAGYKVDMRMAVWAKLVEFFAEDDEVARELVRVFKEEYGAAEPPFTCIGTKTCQFYLNEKMCPFIIPKEKEILAVSLIDVQRHESDGLVVIVGGDKEVRTFVKKGNVEWVKKTERREKYPVAEWFIDVFATEYLSVSPDDLDVDLEEVTDILKSRARVVKSRLNELEDMYEKFVEWLKRENAVRGVLPYEKADFNHLFIKGNMIGIPPALAEEFYRFELNIKGSEFREMLEKKLGFHYTKKAVKLSVGEKKDVRRCYLVSLEWFRKVVGEPNVKDVVMAGDIALSGLVYYESGEEVVE</sequence>
<gene>
    <name evidence="1" type="ORF">A0127_05690</name>
</gene>
<evidence type="ECO:0000313" key="2">
    <source>
        <dbReference type="Proteomes" id="UP000073604"/>
    </source>
</evidence>
<reference evidence="2" key="1">
    <citation type="submission" date="2016-03" db="EMBL/GenBank/DDBJ databases">
        <authorList>
            <person name="Oger P.M."/>
        </authorList>
    </citation>
    <scope>NUCLEOTIDE SEQUENCE [LARGE SCALE GENOMIC DNA]</scope>
    <source>
        <strain evidence="2">OG-1</strain>
    </source>
</reference>
<evidence type="ECO:0000313" key="1">
    <source>
        <dbReference type="EMBL" id="AMQ18696.1"/>
    </source>
</evidence>
<organism evidence="1 2">
    <name type="scientific">Thermococcus peptonophilus</name>
    <dbReference type="NCBI Taxonomy" id="53952"/>
    <lineage>
        <taxon>Archaea</taxon>
        <taxon>Methanobacteriati</taxon>
        <taxon>Methanobacteriota</taxon>
        <taxon>Thermococci</taxon>
        <taxon>Thermococcales</taxon>
        <taxon>Thermococcaceae</taxon>
        <taxon>Thermococcus</taxon>
    </lineage>
</organism>
<protein>
    <submittedName>
        <fullName evidence="1">Uncharacterized protein</fullName>
    </submittedName>
</protein>
<dbReference type="STRING" id="53952.A0127_05690"/>
<proteinExistence type="predicted"/>
<dbReference type="EMBL" id="CP014750">
    <property type="protein sequence ID" value="AMQ18696.1"/>
    <property type="molecule type" value="Genomic_DNA"/>
</dbReference>
<name>A0A142CV94_9EURY</name>
<dbReference type="AlphaFoldDB" id="A0A142CV94"/>
<keyword evidence="2" id="KW-1185">Reference proteome</keyword>
<dbReference type="KEGG" id="tpep:A0127_05690"/>
<dbReference type="Proteomes" id="UP000073604">
    <property type="component" value="Chromosome"/>
</dbReference>
<dbReference type="OrthoDB" id="374072at2157"/>
<accession>A0A142CV94</accession>
<dbReference type="GeneID" id="27140020"/>